<evidence type="ECO:0000256" key="3">
    <source>
        <dbReference type="ARBA" id="ARBA00004947"/>
    </source>
</evidence>
<keyword evidence="5 7" id="KW-0413">Isomerase</keyword>
<evidence type="ECO:0000256" key="5">
    <source>
        <dbReference type="ARBA" id="ARBA00023235"/>
    </source>
</evidence>
<dbReference type="UniPathway" id="UPA00214"/>
<dbReference type="GO" id="GO:0006012">
    <property type="term" value="P:galactose metabolic process"/>
    <property type="evidence" value="ECO:0007669"/>
    <property type="project" value="UniProtKB-UniPathway"/>
</dbReference>
<evidence type="ECO:0000256" key="8">
    <source>
        <dbReference type="PIRSR" id="PIRSR016020-1"/>
    </source>
</evidence>
<dbReference type="GO" id="GO:0005737">
    <property type="term" value="C:cytoplasm"/>
    <property type="evidence" value="ECO:0007669"/>
    <property type="project" value="TreeGrafter"/>
</dbReference>
<dbReference type="PANTHER" id="PTHR11122:SF13">
    <property type="entry name" value="GLUCOSE-6-PHOSPHATE 1-EPIMERASE"/>
    <property type="match status" value="1"/>
</dbReference>
<proteinExistence type="inferred from homology"/>
<evidence type="ECO:0000256" key="9">
    <source>
        <dbReference type="PIRSR" id="PIRSR016020-2"/>
    </source>
</evidence>
<name>A0A7M5X1G8_9CNID</name>
<feature type="active site" evidence="8">
    <location>
        <position position="161"/>
    </location>
</feature>
<dbReference type="GO" id="GO:0047938">
    <property type="term" value="F:glucose-6-phosphate 1-epimerase activity"/>
    <property type="evidence" value="ECO:0007669"/>
    <property type="project" value="UniProtKB-UniRule"/>
</dbReference>
<evidence type="ECO:0000256" key="1">
    <source>
        <dbReference type="ARBA" id="ARBA00001096"/>
    </source>
</evidence>
<sequence length="290" mass="32591">KFSSQDKTVNRNFKMSEITLFHGKDEKTSVSVHTCGATVTSWKINGQEKIFVSTLAKRDGSKAIRGGIPLCFPQFGPWDSGRPQHGFARNSNDWVLKEKKVDTNGDATIVMVLTDNENTRKLWDFKFTFLYTVKLTLTELTLNASVENRSDSDFDLTFCFHTYLKVPQISGATVQGLNGLTYVDKTEGGQLTIEENDVIKIEGFVDRVYQDAPDVVVVQLHDKEKITLKKNNLCDYVVWNPWQQNCLKMADMDDDGYLSMICVEAAHASKRSIVKAGSTWNASHVLSSSQ</sequence>
<comment type="function">
    <text evidence="6">Mutarotase that catalyzes the interconversion of beta-D-galactose and alpha-D-galactose during galactose metabolism. Beta-D-galactose is metabolized in the liver into glucose 1-phosphate, the primary metabolic fuel, by the action of four enzymes that constitute the Leloir pathway: GALM, GALK1 (galactokinase), GALT (galactose-1-phosphate uridylyltransferase) and GALE (UDP-galactose-4'-epimerase). Involved in the maintenance of the equilibrium between the beta- and alpha-anomers of galactose, therefore ensuring a sufficient supply of the alpha-anomer for GALK1. Also active on D-glucose although shows a preference for galactose over glucose.</text>
</comment>
<feature type="binding site" evidence="9">
    <location>
        <position position="89"/>
    </location>
    <ligand>
        <name>substrate</name>
    </ligand>
</feature>
<dbReference type="SUPFAM" id="SSF74650">
    <property type="entry name" value="Galactose mutarotase-like"/>
    <property type="match status" value="1"/>
</dbReference>
<reference evidence="10" key="1">
    <citation type="submission" date="2021-01" db="UniProtKB">
        <authorList>
            <consortium name="EnsemblMetazoa"/>
        </authorList>
    </citation>
    <scope>IDENTIFICATION</scope>
</reference>
<dbReference type="PIRSF" id="PIRSF016020">
    <property type="entry name" value="PHexose_mutarotase"/>
    <property type="match status" value="1"/>
</dbReference>
<dbReference type="InterPro" id="IPR014718">
    <property type="entry name" value="GH-type_carb-bd"/>
</dbReference>
<protein>
    <recommendedName>
        <fullName evidence="7">glucose-6-phosphate 1-epimerase</fullName>
        <ecNumber evidence="7">5.1.3.15</ecNumber>
    </recommendedName>
</protein>
<dbReference type="InterPro" id="IPR025532">
    <property type="entry name" value="G6P_1-epimerase"/>
</dbReference>
<feature type="binding site" evidence="9">
    <location>
        <position position="84"/>
    </location>
    <ligand>
        <name>substrate</name>
    </ligand>
</feature>
<comment type="catalytic activity">
    <reaction evidence="2">
        <text>alpha-D-galactose = beta-D-galactose</text>
        <dbReference type="Rhea" id="RHEA:28675"/>
        <dbReference type="ChEBI" id="CHEBI:27667"/>
        <dbReference type="ChEBI" id="CHEBI:28061"/>
        <dbReference type="EC" id="5.1.3.3"/>
    </reaction>
    <physiologicalReaction direction="right-to-left" evidence="2">
        <dbReference type="Rhea" id="RHEA:28677"/>
    </physiologicalReaction>
</comment>
<comment type="pathway">
    <text evidence="3">Carbohydrate metabolism; galactose metabolism.</text>
</comment>
<feature type="binding site" evidence="9">
    <location>
        <position position="65"/>
    </location>
    <ligand>
        <name>substrate</name>
    </ligand>
</feature>
<organism evidence="10 11">
    <name type="scientific">Clytia hemisphaerica</name>
    <dbReference type="NCBI Taxonomy" id="252671"/>
    <lineage>
        <taxon>Eukaryota</taxon>
        <taxon>Metazoa</taxon>
        <taxon>Cnidaria</taxon>
        <taxon>Hydrozoa</taxon>
        <taxon>Hydroidolina</taxon>
        <taxon>Leptothecata</taxon>
        <taxon>Obeliida</taxon>
        <taxon>Clytiidae</taxon>
        <taxon>Clytia</taxon>
    </lineage>
</organism>
<evidence type="ECO:0000256" key="2">
    <source>
        <dbReference type="ARBA" id="ARBA00001712"/>
    </source>
</evidence>
<dbReference type="Pfam" id="PF01263">
    <property type="entry name" value="Aldose_epim"/>
    <property type="match status" value="1"/>
</dbReference>
<feature type="active site" evidence="8">
    <location>
        <position position="264"/>
    </location>
</feature>
<dbReference type="GO" id="GO:0004034">
    <property type="term" value="F:aldose 1-epimerase activity"/>
    <property type="evidence" value="ECO:0007669"/>
    <property type="project" value="UniProtKB-EC"/>
</dbReference>
<keyword evidence="11" id="KW-1185">Reference proteome</keyword>
<comment type="catalytic activity">
    <reaction evidence="1">
        <text>alpha-D-glucose 6-phosphate = beta-D-glucose 6-phosphate</text>
        <dbReference type="Rhea" id="RHEA:16249"/>
        <dbReference type="ChEBI" id="CHEBI:58225"/>
        <dbReference type="ChEBI" id="CHEBI:58247"/>
        <dbReference type="EC" id="5.1.3.15"/>
    </reaction>
</comment>
<comment type="similarity">
    <text evidence="4 7">Belongs to the glucose-6-phosphate 1-epimerase family.</text>
</comment>
<evidence type="ECO:0000256" key="7">
    <source>
        <dbReference type="PIRNR" id="PIRNR016020"/>
    </source>
</evidence>
<dbReference type="Gene3D" id="2.70.98.10">
    <property type="match status" value="1"/>
</dbReference>
<dbReference type="AlphaFoldDB" id="A0A7M5X1G8"/>
<dbReference type="EnsemblMetazoa" id="CLYHEMT015705.1">
    <property type="protein sequence ID" value="CLYHEMP015705.1"/>
    <property type="gene ID" value="CLYHEMG015705"/>
</dbReference>
<evidence type="ECO:0000256" key="6">
    <source>
        <dbReference type="ARBA" id="ARBA00045743"/>
    </source>
</evidence>
<evidence type="ECO:0000313" key="10">
    <source>
        <dbReference type="EnsemblMetazoa" id="CLYHEMP015705.1"/>
    </source>
</evidence>
<dbReference type="InterPro" id="IPR011013">
    <property type="entry name" value="Gal_mutarotase_sf_dom"/>
</dbReference>
<dbReference type="OrthoDB" id="1659429at2759"/>
<dbReference type="CDD" id="cd09020">
    <property type="entry name" value="D-hex-6-P-epi_like"/>
    <property type="match status" value="1"/>
</dbReference>
<evidence type="ECO:0000313" key="11">
    <source>
        <dbReference type="Proteomes" id="UP000594262"/>
    </source>
</evidence>
<evidence type="ECO:0000256" key="4">
    <source>
        <dbReference type="ARBA" id="ARBA00005866"/>
    </source>
</evidence>
<dbReference type="InterPro" id="IPR008183">
    <property type="entry name" value="Aldose_1/G6P_1-epimerase"/>
</dbReference>
<accession>A0A7M5X1G8</accession>
<dbReference type="EC" id="5.1.3.15" evidence="7"/>
<dbReference type="GO" id="GO:0030246">
    <property type="term" value="F:carbohydrate binding"/>
    <property type="evidence" value="ECO:0007669"/>
    <property type="project" value="UniProtKB-UniRule"/>
</dbReference>
<dbReference type="Proteomes" id="UP000594262">
    <property type="component" value="Unplaced"/>
</dbReference>
<dbReference type="PANTHER" id="PTHR11122">
    <property type="entry name" value="APOSPORY-ASSOCIATED PROTEIN C-RELATED"/>
    <property type="match status" value="1"/>
</dbReference>